<feature type="compositionally biased region" description="Polar residues" evidence="1">
    <location>
        <begin position="36"/>
        <end position="56"/>
    </location>
</feature>
<feature type="transmembrane region" description="Helical" evidence="2">
    <location>
        <begin position="6"/>
        <end position="26"/>
    </location>
</feature>
<keyword evidence="2" id="KW-1133">Transmembrane helix</keyword>
<comment type="caution">
    <text evidence="3">The sequence shown here is derived from an EMBL/GenBank/DDBJ whole genome shotgun (WGS) entry which is preliminary data.</text>
</comment>
<keyword evidence="5" id="KW-1185">Reference proteome</keyword>
<keyword evidence="2" id="KW-0472">Membrane</keyword>
<reference evidence="4 5" key="1">
    <citation type="submission" date="2020-04" db="EMBL/GenBank/DDBJ databases">
        <title>Acinetobacter Taxon 24.</title>
        <authorList>
            <person name="Nemec A."/>
            <person name="Radolfova-Krizova L."/>
            <person name="Higgins P.G."/>
            <person name="Spanelova P."/>
        </authorList>
    </citation>
    <scope>NUCLEOTIDE SEQUENCE [LARGE SCALE GENOMIC DNA]</scope>
    <source>
        <strain evidence="4 5">ANC 5084</strain>
    </source>
</reference>
<feature type="region of interest" description="Disordered" evidence="1">
    <location>
        <begin position="33"/>
        <end position="56"/>
    </location>
</feature>
<gene>
    <name evidence="4" type="ORF">HLH15_05570</name>
    <name evidence="3" type="ORF">QOR41_05480</name>
</gene>
<dbReference type="AlphaFoldDB" id="A0AAW6UT63"/>
<name>A0AAW6UT63_9GAMM</name>
<dbReference type="Proteomes" id="UP000555322">
    <property type="component" value="Unassembled WGS sequence"/>
</dbReference>
<dbReference type="Proteomes" id="UP001241935">
    <property type="component" value="Unassembled WGS sequence"/>
</dbReference>
<evidence type="ECO:0000313" key="3">
    <source>
        <dbReference type="EMBL" id="MDK1683293.1"/>
    </source>
</evidence>
<evidence type="ECO:0000313" key="4">
    <source>
        <dbReference type="EMBL" id="NNH25963.1"/>
    </source>
</evidence>
<dbReference type="EMBL" id="JABERJ010000011">
    <property type="protein sequence ID" value="NNH25963.1"/>
    <property type="molecule type" value="Genomic_DNA"/>
</dbReference>
<organism evidence="3 6">
    <name type="scientific">Acinetobacter terrestris</name>
    <dbReference type="NCBI Taxonomy" id="2529843"/>
    <lineage>
        <taxon>Bacteria</taxon>
        <taxon>Pseudomonadati</taxon>
        <taxon>Pseudomonadota</taxon>
        <taxon>Gammaproteobacteria</taxon>
        <taxon>Moraxellales</taxon>
        <taxon>Moraxellaceae</taxon>
        <taxon>Acinetobacter</taxon>
        <taxon>Acinetobacter Taxon 24</taxon>
    </lineage>
</organism>
<accession>A0AAW6UT63</accession>
<evidence type="ECO:0000313" key="5">
    <source>
        <dbReference type="Proteomes" id="UP000555322"/>
    </source>
</evidence>
<sequence>MNSKDVKIIIAVIIAVIVAVILYSLYERNKDENMGNMGNDQGSTLVSPVHKLSSSA</sequence>
<dbReference type="EMBL" id="JASKNE010000001">
    <property type="protein sequence ID" value="MDK1683293.1"/>
    <property type="molecule type" value="Genomic_DNA"/>
</dbReference>
<proteinExistence type="predicted"/>
<protein>
    <submittedName>
        <fullName evidence="3">Uncharacterized protein</fullName>
    </submittedName>
</protein>
<keyword evidence="2" id="KW-0812">Transmembrane</keyword>
<evidence type="ECO:0000256" key="1">
    <source>
        <dbReference type="SAM" id="MobiDB-lite"/>
    </source>
</evidence>
<evidence type="ECO:0000256" key="2">
    <source>
        <dbReference type="SAM" id="Phobius"/>
    </source>
</evidence>
<dbReference type="RefSeq" id="WP_165493498.1">
    <property type="nucleotide sequence ID" value="NZ_JABERE010000079.1"/>
</dbReference>
<reference evidence="3" key="2">
    <citation type="submission" date="2023-04" db="EMBL/GenBank/DDBJ databases">
        <title>The environmental microbiomes in feedlot watering bowls are a reservoir of florfenicol resistance for bovine respiratory disease pathogens.</title>
        <authorList>
            <person name="Kos D.W."/>
            <person name="Ruzzini A.C."/>
            <person name="Schreiner B."/>
            <person name="Jelinski M.D."/>
        </authorList>
    </citation>
    <scope>NUCLEOTIDE SEQUENCE</scope>
    <source>
        <strain evidence="3">WB3</strain>
    </source>
</reference>
<evidence type="ECO:0000313" key="6">
    <source>
        <dbReference type="Proteomes" id="UP001241935"/>
    </source>
</evidence>